<feature type="region of interest" description="Disordered" evidence="1">
    <location>
        <begin position="1"/>
        <end position="82"/>
    </location>
</feature>
<gene>
    <name evidence="2" type="ORF">BN2614_LOCUS7</name>
</gene>
<comment type="caution">
    <text evidence="2">The sequence shown here is derived from an EMBL/GenBank/DDBJ whole genome shotgun (WGS) entry which is preliminary data.</text>
</comment>
<dbReference type="EMBL" id="CYRY02040666">
    <property type="protein sequence ID" value="VCX31254.1"/>
    <property type="molecule type" value="Genomic_DNA"/>
</dbReference>
<sequence length="82" mass="8499">PSPLSHRAPTALQSKVVKRHNLNSEHSGSSPGRTTLRLGAAKSPRAAPPSARPGNHRPRLAGRAGGASDGRCRSGKTQGRCT</sequence>
<name>A0A9X9M3E6_GULGU</name>
<feature type="non-terminal residue" evidence="2">
    <location>
        <position position="1"/>
    </location>
</feature>
<feature type="compositionally biased region" description="Polar residues" evidence="1">
    <location>
        <begin position="24"/>
        <end position="33"/>
    </location>
</feature>
<proteinExistence type="predicted"/>
<evidence type="ECO:0000313" key="3">
    <source>
        <dbReference type="Proteomes" id="UP000269945"/>
    </source>
</evidence>
<reference evidence="2 3" key="1">
    <citation type="submission" date="2018-10" db="EMBL/GenBank/DDBJ databases">
        <authorList>
            <person name="Ekblom R."/>
            <person name="Jareborg N."/>
        </authorList>
    </citation>
    <scope>NUCLEOTIDE SEQUENCE [LARGE SCALE GENOMIC DNA]</scope>
    <source>
        <tissue evidence="2">Muscle</tissue>
    </source>
</reference>
<evidence type="ECO:0000256" key="1">
    <source>
        <dbReference type="SAM" id="MobiDB-lite"/>
    </source>
</evidence>
<dbReference type="AlphaFoldDB" id="A0A9X9M3E6"/>
<keyword evidence="3" id="KW-1185">Reference proteome</keyword>
<accession>A0A9X9M3E6</accession>
<dbReference type="Proteomes" id="UP000269945">
    <property type="component" value="Unassembled WGS sequence"/>
</dbReference>
<protein>
    <submittedName>
        <fullName evidence="2">Uncharacterized protein</fullName>
    </submittedName>
</protein>
<organism evidence="2 3">
    <name type="scientific">Gulo gulo</name>
    <name type="common">Wolverine</name>
    <name type="synonym">Gluton</name>
    <dbReference type="NCBI Taxonomy" id="48420"/>
    <lineage>
        <taxon>Eukaryota</taxon>
        <taxon>Metazoa</taxon>
        <taxon>Chordata</taxon>
        <taxon>Craniata</taxon>
        <taxon>Vertebrata</taxon>
        <taxon>Euteleostomi</taxon>
        <taxon>Mammalia</taxon>
        <taxon>Eutheria</taxon>
        <taxon>Laurasiatheria</taxon>
        <taxon>Carnivora</taxon>
        <taxon>Caniformia</taxon>
        <taxon>Musteloidea</taxon>
        <taxon>Mustelidae</taxon>
        <taxon>Guloninae</taxon>
        <taxon>Gulo</taxon>
    </lineage>
</organism>
<evidence type="ECO:0000313" key="2">
    <source>
        <dbReference type="EMBL" id="VCX31254.1"/>
    </source>
</evidence>